<dbReference type="AlphaFoldDB" id="H8K6E2"/>
<dbReference type="EMBL" id="CP003338">
    <property type="protein sequence ID" value="AFC70835.1"/>
    <property type="molecule type" value="Genomic_DNA"/>
</dbReference>
<sequence>MAYAYKKRLGKATVACVATVQIEGEKSVERQIEYYNLDAIILVRYRVNSKREIAFRKWATNLLKEYSIIYIAFTKDCTVNWTMI</sequence>
<dbReference type="eggNOG" id="COG3943">
    <property type="taxonomic scope" value="Bacteria"/>
</dbReference>
<dbReference type="Proteomes" id="UP000007589">
    <property type="component" value="Chromosome"/>
</dbReference>
<dbReference type="OrthoDB" id="9802752at2"/>
<dbReference type="Pfam" id="PF13310">
    <property type="entry name" value="Virulence_RhuM"/>
    <property type="match status" value="1"/>
</dbReference>
<gene>
    <name evidence="1" type="ordered locus">MC5_02265</name>
</gene>
<dbReference type="PANTHER" id="PTHR35810">
    <property type="entry name" value="CYTOPLASMIC PROTEIN-RELATED"/>
    <property type="match status" value="1"/>
</dbReference>
<dbReference type="KEGG" id="rau:MC5_02265"/>
<accession>H8K6E2</accession>
<keyword evidence="2" id="KW-1185">Reference proteome</keyword>
<dbReference type="RefSeq" id="WP_014412370.1">
    <property type="nucleotide sequence ID" value="NC_017058.1"/>
</dbReference>
<dbReference type="HOGENOM" id="CLU_2525382_0_0_5"/>
<evidence type="ECO:0000313" key="2">
    <source>
        <dbReference type="Proteomes" id="UP000007589"/>
    </source>
</evidence>
<dbReference type="STRING" id="1105110.MC5_02265"/>
<dbReference type="InterPro" id="IPR011204">
    <property type="entry name" value="Virulence_RhuM-like"/>
</dbReference>
<name>H8K6E2_RICAC</name>
<proteinExistence type="predicted"/>
<protein>
    <submittedName>
        <fullName evidence="1">Virulence protein</fullName>
    </submittedName>
</protein>
<organism evidence="1 2">
    <name type="scientific">Rickettsia australis (strain Cutlack)</name>
    <dbReference type="NCBI Taxonomy" id="1105110"/>
    <lineage>
        <taxon>Bacteria</taxon>
        <taxon>Pseudomonadati</taxon>
        <taxon>Pseudomonadota</taxon>
        <taxon>Alphaproteobacteria</taxon>
        <taxon>Rickettsiales</taxon>
        <taxon>Rickettsiaceae</taxon>
        <taxon>Rickettsieae</taxon>
        <taxon>Rickettsia</taxon>
        <taxon>spotted fever group</taxon>
    </lineage>
</organism>
<reference evidence="2" key="1">
    <citation type="submission" date="2012-02" db="EMBL/GenBank/DDBJ databases">
        <title>Complete genome sequence of Rickettsia australis strain Cutlack.</title>
        <authorList>
            <person name="Johnson S.L."/>
            <person name="Munk A.C."/>
            <person name="Han S."/>
            <person name="Bruce D.C."/>
            <person name="Dasch G.A."/>
        </authorList>
    </citation>
    <scope>NUCLEOTIDE SEQUENCE [LARGE SCALE GENOMIC DNA]</scope>
    <source>
        <strain evidence="2">Cutlack</strain>
    </source>
</reference>
<evidence type="ECO:0000313" key="1">
    <source>
        <dbReference type="EMBL" id="AFC70835.1"/>
    </source>
</evidence>
<dbReference type="PANTHER" id="PTHR35810:SF1">
    <property type="entry name" value="CYTOPLASMIC PROTEIN"/>
    <property type="match status" value="1"/>
</dbReference>